<comment type="caution">
    <text evidence="4">The sequence shown here is derived from an EMBL/GenBank/DDBJ whole genome shotgun (WGS) entry which is preliminary data.</text>
</comment>
<evidence type="ECO:0000256" key="1">
    <source>
        <dbReference type="SAM" id="MobiDB-lite"/>
    </source>
</evidence>
<protein>
    <submittedName>
        <fullName evidence="4">Regulator</fullName>
    </submittedName>
</protein>
<keyword evidence="5" id="KW-1185">Reference proteome</keyword>
<evidence type="ECO:0000313" key="4">
    <source>
        <dbReference type="EMBL" id="PNY82046.1"/>
    </source>
</evidence>
<feature type="compositionally biased region" description="Low complexity" evidence="1">
    <location>
        <begin position="129"/>
        <end position="157"/>
    </location>
</feature>
<dbReference type="OrthoDB" id="66266at2"/>
<reference evidence="4 5" key="1">
    <citation type="submission" date="2018-01" db="EMBL/GenBank/DDBJ databases">
        <title>Deinococcus koreensis sp. nov., a radiation-resistant bacterium isolated from river water.</title>
        <authorList>
            <person name="Choi A."/>
        </authorList>
    </citation>
    <scope>NUCLEOTIDE SEQUENCE [LARGE SCALE GENOMIC DNA]</scope>
    <source>
        <strain evidence="4 5">SJW1-2</strain>
    </source>
</reference>
<keyword evidence="2" id="KW-0812">Transmembrane</keyword>
<dbReference type="EMBL" id="PPPD01000001">
    <property type="protein sequence ID" value="PNY82046.1"/>
    <property type="molecule type" value="Genomic_DNA"/>
</dbReference>
<evidence type="ECO:0000259" key="3">
    <source>
        <dbReference type="Pfam" id="PF09985"/>
    </source>
</evidence>
<proteinExistence type="predicted"/>
<dbReference type="SUPFAM" id="SSF49344">
    <property type="entry name" value="CBD9-like"/>
    <property type="match status" value="1"/>
</dbReference>
<evidence type="ECO:0000313" key="5">
    <source>
        <dbReference type="Proteomes" id="UP000236379"/>
    </source>
</evidence>
<sequence>MLARVLSLLTAALLTIPDPAGDARGDGGYLLPQRPALTQDALDLRSFSAQPQGSGMRFTVSFGQLGNPWNAPSGFSAGVTDIFIKTGLGGQTRLDDTGLRVRGPGGWQYHLRITGFGSTLTQVREFQGQTPSAQNQPAQTPAAQTTSAQTPSDQTTPADAPGLRTLAEPDVRVEGTRLVIDAAVPPGTYAYWVTNSVYTPLSRDGLLRPTQTGGPTALKAGQADAPTPVDVLAAPGDTRAFTDRTLAAQGQTRDLSTLILAGTGLLGLLVTLGATLAVWRRTGHR</sequence>
<name>A0A2K3UZS4_9DEIO</name>
<feature type="region of interest" description="Disordered" evidence="1">
    <location>
        <begin position="126"/>
        <end position="163"/>
    </location>
</feature>
<keyword evidence="2" id="KW-0472">Membrane</keyword>
<dbReference type="Gene3D" id="2.60.40.1190">
    <property type="match status" value="1"/>
</dbReference>
<dbReference type="InterPro" id="IPR019248">
    <property type="entry name" value="Glucodextran_C"/>
</dbReference>
<gene>
    <name evidence="4" type="ORF">CVO96_12320</name>
</gene>
<feature type="transmembrane region" description="Helical" evidence="2">
    <location>
        <begin position="258"/>
        <end position="279"/>
    </location>
</feature>
<accession>A0A2K3UZS4</accession>
<keyword evidence="2" id="KW-1133">Transmembrane helix</keyword>
<organism evidence="4 5">
    <name type="scientific">Deinococcus koreensis</name>
    <dbReference type="NCBI Taxonomy" id="2054903"/>
    <lineage>
        <taxon>Bacteria</taxon>
        <taxon>Thermotogati</taxon>
        <taxon>Deinococcota</taxon>
        <taxon>Deinococci</taxon>
        <taxon>Deinococcales</taxon>
        <taxon>Deinococcaceae</taxon>
        <taxon>Deinococcus</taxon>
    </lineage>
</organism>
<dbReference type="Proteomes" id="UP000236379">
    <property type="component" value="Unassembled WGS sequence"/>
</dbReference>
<feature type="domain" description="Glucodextranase-like C-terminal" evidence="3">
    <location>
        <begin position="14"/>
        <end position="149"/>
    </location>
</feature>
<dbReference type="AlphaFoldDB" id="A0A2K3UZS4"/>
<dbReference type="Pfam" id="PF09985">
    <property type="entry name" value="Glucodextran_C"/>
    <property type="match status" value="1"/>
</dbReference>
<evidence type="ECO:0000256" key="2">
    <source>
        <dbReference type="SAM" id="Phobius"/>
    </source>
</evidence>